<feature type="region of interest" description="Disordered" evidence="1">
    <location>
        <begin position="213"/>
        <end position="269"/>
    </location>
</feature>
<proteinExistence type="predicted"/>
<gene>
    <name evidence="2" type="ORF">BD289DRAFT_27632</name>
</gene>
<dbReference type="AlphaFoldDB" id="A0A2T3A2Z6"/>
<reference evidence="2 3" key="1">
    <citation type="journal article" date="2018" name="Mycol. Prog.">
        <title>Coniella lustricola, a new species from submerged detritus.</title>
        <authorList>
            <person name="Raudabaugh D.B."/>
            <person name="Iturriaga T."/>
            <person name="Carver A."/>
            <person name="Mondo S."/>
            <person name="Pangilinan J."/>
            <person name="Lipzen A."/>
            <person name="He G."/>
            <person name="Amirebrahimi M."/>
            <person name="Grigoriev I.V."/>
            <person name="Miller A.N."/>
        </authorList>
    </citation>
    <scope>NUCLEOTIDE SEQUENCE [LARGE SCALE GENOMIC DNA]</scope>
    <source>
        <strain evidence="2 3">B22-T-1</strain>
    </source>
</reference>
<dbReference type="EMBL" id="KZ678490">
    <property type="protein sequence ID" value="PSR81950.1"/>
    <property type="molecule type" value="Genomic_DNA"/>
</dbReference>
<dbReference type="STRING" id="2025994.A0A2T3A2Z6"/>
<organism evidence="2 3">
    <name type="scientific">Coniella lustricola</name>
    <dbReference type="NCBI Taxonomy" id="2025994"/>
    <lineage>
        <taxon>Eukaryota</taxon>
        <taxon>Fungi</taxon>
        <taxon>Dikarya</taxon>
        <taxon>Ascomycota</taxon>
        <taxon>Pezizomycotina</taxon>
        <taxon>Sordariomycetes</taxon>
        <taxon>Sordariomycetidae</taxon>
        <taxon>Diaporthales</taxon>
        <taxon>Schizoparmaceae</taxon>
        <taxon>Coniella</taxon>
    </lineage>
</organism>
<dbReference type="InParanoid" id="A0A2T3A2Z6"/>
<name>A0A2T3A2Z6_9PEZI</name>
<dbReference type="OrthoDB" id="5429780at2759"/>
<dbReference type="Proteomes" id="UP000241462">
    <property type="component" value="Unassembled WGS sequence"/>
</dbReference>
<evidence type="ECO:0000256" key="1">
    <source>
        <dbReference type="SAM" id="MobiDB-lite"/>
    </source>
</evidence>
<evidence type="ECO:0000313" key="3">
    <source>
        <dbReference type="Proteomes" id="UP000241462"/>
    </source>
</evidence>
<keyword evidence="3" id="KW-1185">Reference proteome</keyword>
<feature type="compositionally biased region" description="Basic and acidic residues" evidence="1">
    <location>
        <begin position="213"/>
        <end position="225"/>
    </location>
</feature>
<evidence type="ECO:0000313" key="2">
    <source>
        <dbReference type="EMBL" id="PSR81950.1"/>
    </source>
</evidence>
<protein>
    <submittedName>
        <fullName evidence="2">Uncharacterized protein</fullName>
    </submittedName>
</protein>
<accession>A0A2T3A2Z6</accession>
<sequence>MSSPRRTAYRKPDNQIISDEDAETLLSAGLLSFLSDSSAISGKIRIHRRCLNRCSEEEYGHVPLPTDLPSAPGTVADDDNDTFAVIPAHLTSYETILYLGFTESMARDIWTRWVSMTGVPNEHDNEARDMQRDIDEGLITFLDIIIGTFRPKPDHASDDDSQWFASMREWGLDNPTQAAIMEPAFRYIRLSQSCKHWVRDTMETRYAGLKDIQKASRQRDMERMGGRSTISGNGGTGISSSSACGSGGDLSTASRGNGGGRSIPGQQDGHSIPGVVSLYRAHDNARLDGLFNEDGTLANIQCLLSRSRSDFSARRDWFYFTADYNVAQCYGRYCKRRAGVASVVLLRIDIPNAAIKSLAPPQILRLFSPSNEWKQLVWHSRRGNVPSFLGPHRQATLIIGTIARRPNSHYEALPSWEHIGDDLLLRVNEQGFHDQIKSPAVQYAFSDVEGDAFLREHIISNPKVVAFTSRDLNSWLGQLVDDENE</sequence>